<dbReference type="AlphaFoldDB" id="A0A286DWY1"/>
<organism evidence="1 2">
    <name type="scientific">Streptomyces zhaozhouensis</name>
    <dbReference type="NCBI Taxonomy" id="1300267"/>
    <lineage>
        <taxon>Bacteria</taxon>
        <taxon>Bacillati</taxon>
        <taxon>Actinomycetota</taxon>
        <taxon>Actinomycetes</taxon>
        <taxon>Kitasatosporales</taxon>
        <taxon>Streptomycetaceae</taxon>
        <taxon>Streptomyces</taxon>
    </lineage>
</organism>
<dbReference type="RefSeq" id="WP_097231630.1">
    <property type="nucleotide sequence ID" value="NZ_OCNE01000009.1"/>
</dbReference>
<dbReference type="Proteomes" id="UP000219072">
    <property type="component" value="Unassembled WGS sequence"/>
</dbReference>
<name>A0A286DWY1_9ACTN</name>
<evidence type="ECO:0000313" key="1">
    <source>
        <dbReference type="EMBL" id="SOD63143.1"/>
    </source>
</evidence>
<dbReference type="EMBL" id="OCNE01000009">
    <property type="protein sequence ID" value="SOD63143.1"/>
    <property type="molecule type" value="Genomic_DNA"/>
</dbReference>
<evidence type="ECO:0000313" key="2">
    <source>
        <dbReference type="Proteomes" id="UP000219072"/>
    </source>
</evidence>
<protein>
    <recommendedName>
        <fullName evidence="3">DUF2255 family protein</fullName>
    </recommendedName>
</protein>
<gene>
    <name evidence="1" type="ORF">SAMN06297387_10984</name>
</gene>
<sequence>MANWTSDELDTIGGAEELRIAPLHDDGTEHGPVTIWVVRHGDALYVRSAGGRRGHWFNAARERHEGRVLAGGLERNVRFVEQGDDATNEAIDAVYRDKYRGYGARYVDPIVGADARAATLSLVPRSA</sequence>
<evidence type="ECO:0008006" key="3">
    <source>
        <dbReference type="Google" id="ProtNLM"/>
    </source>
</evidence>
<accession>A0A286DWY1</accession>
<dbReference type="OrthoDB" id="162563at2"/>
<proteinExistence type="predicted"/>
<dbReference type="InterPro" id="IPR016888">
    <property type="entry name" value="UCP028498"/>
</dbReference>
<dbReference type="Pfam" id="PF10012">
    <property type="entry name" value="DUF2255"/>
    <property type="match status" value="1"/>
</dbReference>
<reference evidence="1 2" key="1">
    <citation type="submission" date="2017-09" db="EMBL/GenBank/DDBJ databases">
        <authorList>
            <person name="Ehlers B."/>
            <person name="Leendertz F.H."/>
        </authorList>
    </citation>
    <scope>NUCLEOTIDE SEQUENCE [LARGE SCALE GENOMIC DNA]</scope>
    <source>
        <strain evidence="1 2">CGMCC 4.7095</strain>
    </source>
</reference>
<keyword evidence="2" id="KW-1185">Reference proteome</keyword>